<dbReference type="AlphaFoldDB" id="A0A164K8U8"/>
<proteinExistence type="predicted"/>
<protein>
    <submittedName>
        <fullName evidence="1">Uncharacterized protein</fullName>
    </submittedName>
</protein>
<dbReference type="Proteomes" id="UP000076482">
    <property type="component" value="Unassembled WGS sequence"/>
</dbReference>
<dbReference type="PATRIC" id="fig|1396.535.peg.6248"/>
<gene>
    <name evidence="1" type="ORF">B4088_6625</name>
</gene>
<comment type="caution">
    <text evidence="1">The sequence shown here is derived from an EMBL/GenBank/DDBJ whole genome shotgun (WGS) entry which is preliminary data.</text>
</comment>
<organism evidence="1 2">
    <name type="scientific">Bacillus cereus</name>
    <dbReference type="NCBI Taxonomy" id="1396"/>
    <lineage>
        <taxon>Bacteria</taxon>
        <taxon>Bacillati</taxon>
        <taxon>Bacillota</taxon>
        <taxon>Bacilli</taxon>
        <taxon>Bacillales</taxon>
        <taxon>Bacillaceae</taxon>
        <taxon>Bacillus</taxon>
        <taxon>Bacillus cereus group</taxon>
    </lineage>
</organism>
<evidence type="ECO:0000313" key="1">
    <source>
        <dbReference type="EMBL" id="KZD48697.1"/>
    </source>
</evidence>
<accession>A0A164K8U8</accession>
<reference evidence="1 2" key="1">
    <citation type="submission" date="2015-09" db="EMBL/GenBank/DDBJ databases">
        <title>Bacillus cereus food isolates.</title>
        <authorList>
            <person name="Boekhorst J."/>
        </authorList>
    </citation>
    <scope>NUCLEOTIDE SEQUENCE [LARGE SCALE GENOMIC DNA]</scope>
    <source>
        <strain evidence="1 2">B4088</strain>
    </source>
</reference>
<dbReference type="EMBL" id="LJKE01000138">
    <property type="protein sequence ID" value="KZD48697.1"/>
    <property type="molecule type" value="Genomic_DNA"/>
</dbReference>
<sequence>MERPNIYQKNRLKHKKHLYKQLFRDVFYMRKGRKRNAYIVEITNILAVSTY</sequence>
<evidence type="ECO:0000313" key="2">
    <source>
        <dbReference type="Proteomes" id="UP000076482"/>
    </source>
</evidence>
<name>A0A164K8U8_BACCE</name>